<gene>
    <name evidence="2" type="ORF">ENS59_06730</name>
</gene>
<organism evidence="2">
    <name type="scientific">Gracilinema caldarium</name>
    <dbReference type="NCBI Taxonomy" id="215591"/>
    <lineage>
        <taxon>Bacteria</taxon>
        <taxon>Pseudomonadati</taxon>
        <taxon>Spirochaetota</taxon>
        <taxon>Spirochaetia</taxon>
        <taxon>Spirochaetales</taxon>
        <taxon>Breznakiellaceae</taxon>
        <taxon>Gracilinema</taxon>
    </lineage>
</organism>
<comment type="caution">
    <text evidence="2">The sequence shown here is derived from an EMBL/GenBank/DDBJ whole genome shotgun (WGS) entry which is preliminary data.</text>
</comment>
<sequence>MNTMKRFVQILLATLLLCILPAALFSFDWPIPNGRALTNFSLNDNGEAERGILFISDTSVFPADAGELLFVGSNKTGGTFFHPLGNWVALQHQDSLIGIYGHLSDLGSNSIPSLAEKATPIAKAGVSGWANSPQLQFTVYDRKTSGYVNPQLLINMTDSKPPLIKQIILVSRDGQRVPLGQTKVVRQGSYRVYIDAVDGADMFGNNQVAPYQFRLFMNGSLQGLLELDLLSAKNGKLQVGLRKEQSTAQIYQVDGTYLIGELQLNRGKALCEVIVTDTAGNEKSQTYQLMVE</sequence>
<evidence type="ECO:0000313" key="2">
    <source>
        <dbReference type="EMBL" id="HFH29193.1"/>
    </source>
</evidence>
<protein>
    <recommendedName>
        <fullName evidence="1">M23ase beta-sheet core domain-containing protein</fullName>
    </recommendedName>
</protein>
<dbReference type="Pfam" id="PF01551">
    <property type="entry name" value="Peptidase_M23"/>
    <property type="match status" value="1"/>
</dbReference>
<evidence type="ECO:0000259" key="1">
    <source>
        <dbReference type="Pfam" id="PF01551"/>
    </source>
</evidence>
<reference evidence="2" key="1">
    <citation type="journal article" date="2020" name="mSystems">
        <title>Genome- and Community-Level Interaction Insights into Carbon Utilization and Element Cycling Functions of Hydrothermarchaeota in Hydrothermal Sediment.</title>
        <authorList>
            <person name="Zhou Z."/>
            <person name="Liu Y."/>
            <person name="Xu W."/>
            <person name="Pan J."/>
            <person name="Luo Z.H."/>
            <person name="Li M."/>
        </authorList>
    </citation>
    <scope>NUCLEOTIDE SEQUENCE [LARGE SCALE GENOMIC DNA]</scope>
    <source>
        <strain evidence="2">SpSt-503</strain>
    </source>
</reference>
<dbReference type="SUPFAM" id="SSF51261">
    <property type="entry name" value="Duplicated hybrid motif"/>
    <property type="match status" value="1"/>
</dbReference>
<accession>A0A7C3E8W5</accession>
<dbReference type="EMBL" id="DSVL01000207">
    <property type="protein sequence ID" value="HFH29193.1"/>
    <property type="molecule type" value="Genomic_DNA"/>
</dbReference>
<dbReference type="InterPro" id="IPR016047">
    <property type="entry name" value="M23ase_b-sheet_dom"/>
</dbReference>
<dbReference type="InterPro" id="IPR011055">
    <property type="entry name" value="Dup_hybrid_motif"/>
</dbReference>
<proteinExistence type="predicted"/>
<name>A0A7C3E8W5_9SPIR</name>
<feature type="domain" description="M23ase beta-sheet core" evidence="1">
    <location>
        <begin position="57"/>
        <end position="150"/>
    </location>
</feature>
<dbReference type="AlphaFoldDB" id="A0A7C3E8W5"/>
<dbReference type="Gene3D" id="2.70.70.10">
    <property type="entry name" value="Glucose Permease (Domain IIA)"/>
    <property type="match status" value="1"/>
</dbReference>